<dbReference type="Proteomes" id="UP001331761">
    <property type="component" value="Unassembled WGS sequence"/>
</dbReference>
<accession>A0AAN8IDL2</accession>
<keyword evidence="2" id="KW-0645">Protease</keyword>
<feature type="chain" id="PRO_5043015579" evidence="3">
    <location>
        <begin position="19"/>
        <end position="348"/>
    </location>
</feature>
<keyword evidence="2" id="KW-0378">Hydrolase</keyword>
<dbReference type="Pfam" id="PF00089">
    <property type="entry name" value="Trypsin"/>
    <property type="match status" value="1"/>
</dbReference>
<proteinExistence type="predicted"/>
<evidence type="ECO:0000256" key="1">
    <source>
        <dbReference type="ARBA" id="ARBA00023157"/>
    </source>
</evidence>
<dbReference type="Gene3D" id="2.40.10.10">
    <property type="entry name" value="Trypsin-like serine proteases"/>
    <property type="match status" value="2"/>
</dbReference>
<dbReference type="PROSITE" id="PS00134">
    <property type="entry name" value="TRYPSIN_HIS"/>
    <property type="match status" value="1"/>
</dbReference>
<evidence type="ECO:0000313" key="6">
    <source>
        <dbReference type="Proteomes" id="UP001331761"/>
    </source>
</evidence>
<dbReference type="PANTHER" id="PTHR24260:SF136">
    <property type="entry name" value="GH08193P-RELATED"/>
    <property type="match status" value="1"/>
</dbReference>
<evidence type="ECO:0000256" key="2">
    <source>
        <dbReference type="RuleBase" id="RU363034"/>
    </source>
</evidence>
<dbReference type="GO" id="GO:0006508">
    <property type="term" value="P:proteolysis"/>
    <property type="evidence" value="ECO:0007669"/>
    <property type="project" value="UniProtKB-KW"/>
</dbReference>
<protein>
    <submittedName>
        <fullName evidence="5">Peptidase S1 domain-containing protein</fullName>
    </submittedName>
</protein>
<keyword evidence="1" id="KW-1015">Disulfide bond</keyword>
<evidence type="ECO:0000313" key="5">
    <source>
        <dbReference type="EMBL" id="KAK5970589.1"/>
    </source>
</evidence>
<dbReference type="AlphaFoldDB" id="A0AAN8IDL2"/>
<name>A0AAN8IDL2_TRICO</name>
<keyword evidence="6" id="KW-1185">Reference proteome</keyword>
<feature type="signal peptide" evidence="3">
    <location>
        <begin position="1"/>
        <end position="18"/>
    </location>
</feature>
<sequence length="348" mass="39462">MQLLVLLCLFLLPREISTRKLTKEENIMLKKECGAHHLNHSTGYHVLSMGGEEVEPNTLPWITALFRITANGGMYHCSAVQISQRHILTAAHCILGDKLDNIQRETVCELLRRVNMNPVSVPHLFLKPFKHIEVYATSSHTGRLHYRDRDRWYKMEIEGHPYVHQGYDPCTFDNDLAVIELKNNVPYGVGSPICMGENEKLADMLTSAGYGKDPEYPDATVESHWLQKVNFDSRDVTESATKITASVYGKSICPGDSGGPLFQLNHENKYALVGIASTVGKRCNEKVNEGEKRRSMFTNVRNYRNWICRYTGVCPIQQTESCQDCGDSIENWIEIFIGAKKVPLTERN</sequence>
<evidence type="ECO:0000256" key="3">
    <source>
        <dbReference type="SAM" id="SignalP"/>
    </source>
</evidence>
<organism evidence="5 6">
    <name type="scientific">Trichostrongylus colubriformis</name>
    <name type="common">Black scour worm</name>
    <dbReference type="NCBI Taxonomy" id="6319"/>
    <lineage>
        <taxon>Eukaryota</taxon>
        <taxon>Metazoa</taxon>
        <taxon>Ecdysozoa</taxon>
        <taxon>Nematoda</taxon>
        <taxon>Chromadorea</taxon>
        <taxon>Rhabditida</taxon>
        <taxon>Rhabditina</taxon>
        <taxon>Rhabditomorpha</taxon>
        <taxon>Strongyloidea</taxon>
        <taxon>Trichostrongylidae</taxon>
        <taxon>Trichostrongylus</taxon>
    </lineage>
</organism>
<dbReference type="PANTHER" id="PTHR24260">
    <property type="match status" value="1"/>
</dbReference>
<dbReference type="InterPro" id="IPR009003">
    <property type="entry name" value="Peptidase_S1_PA"/>
</dbReference>
<dbReference type="SUPFAM" id="SSF50494">
    <property type="entry name" value="Trypsin-like serine proteases"/>
    <property type="match status" value="1"/>
</dbReference>
<dbReference type="InterPro" id="IPR051333">
    <property type="entry name" value="CLIP_Serine_Protease"/>
</dbReference>
<dbReference type="InterPro" id="IPR018114">
    <property type="entry name" value="TRYPSIN_HIS"/>
</dbReference>
<gene>
    <name evidence="5" type="ORF">GCK32_009348</name>
</gene>
<keyword evidence="2" id="KW-0720">Serine protease</keyword>
<dbReference type="Pfam" id="PF03761">
    <property type="entry name" value="DUF316"/>
    <property type="match status" value="1"/>
</dbReference>
<feature type="domain" description="Peptidase S1" evidence="4">
    <location>
        <begin position="48"/>
        <end position="312"/>
    </location>
</feature>
<keyword evidence="3" id="KW-0732">Signal</keyword>
<dbReference type="InterPro" id="IPR001314">
    <property type="entry name" value="Peptidase_S1A"/>
</dbReference>
<comment type="caution">
    <text evidence="5">The sequence shown here is derived from an EMBL/GenBank/DDBJ whole genome shotgun (WGS) entry which is preliminary data.</text>
</comment>
<evidence type="ECO:0000259" key="4">
    <source>
        <dbReference type="PROSITE" id="PS50240"/>
    </source>
</evidence>
<dbReference type="GO" id="GO:0004252">
    <property type="term" value="F:serine-type endopeptidase activity"/>
    <property type="evidence" value="ECO:0007669"/>
    <property type="project" value="InterPro"/>
</dbReference>
<dbReference type="InterPro" id="IPR005514">
    <property type="entry name" value="DUF316"/>
</dbReference>
<dbReference type="EMBL" id="WIXE01018808">
    <property type="protein sequence ID" value="KAK5970589.1"/>
    <property type="molecule type" value="Genomic_DNA"/>
</dbReference>
<reference evidence="5 6" key="1">
    <citation type="submission" date="2019-10" db="EMBL/GenBank/DDBJ databases">
        <title>Assembly and Annotation for the nematode Trichostrongylus colubriformis.</title>
        <authorList>
            <person name="Martin J."/>
        </authorList>
    </citation>
    <scope>NUCLEOTIDE SEQUENCE [LARGE SCALE GENOMIC DNA]</scope>
    <source>
        <strain evidence="5">G859</strain>
        <tissue evidence="5">Whole worm</tissue>
    </source>
</reference>
<dbReference type="SMART" id="SM00020">
    <property type="entry name" value="Tryp_SPc"/>
    <property type="match status" value="1"/>
</dbReference>
<dbReference type="PROSITE" id="PS50240">
    <property type="entry name" value="TRYPSIN_DOM"/>
    <property type="match status" value="1"/>
</dbReference>
<dbReference type="InterPro" id="IPR001254">
    <property type="entry name" value="Trypsin_dom"/>
</dbReference>
<dbReference type="PROSITE" id="PS00135">
    <property type="entry name" value="TRYPSIN_SER"/>
    <property type="match status" value="1"/>
</dbReference>
<dbReference type="InterPro" id="IPR033116">
    <property type="entry name" value="TRYPSIN_SER"/>
</dbReference>
<dbReference type="InterPro" id="IPR043504">
    <property type="entry name" value="Peptidase_S1_PA_chymotrypsin"/>
</dbReference>
<dbReference type="PRINTS" id="PR00722">
    <property type="entry name" value="CHYMOTRYPSIN"/>
</dbReference>